<dbReference type="InterPro" id="IPR036779">
    <property type="entry name" value="LysM_dom_sf"/>
</dbReference>
<evidence type="ECO:0000259" key="2">
    <source>
        <dbReference type="PROSITE" id="PS51782"/>
    </source>
</evidence>
<feature type="region of interest" description="Disordered" evidence="1">
    <location>
        <begin position="372"/>
        <end position="487"/>
    </location>
</feature>
<feature type="region of interest" description="Disordered" evidence="1">
    <location>
        <begin position="287"/>
        <end position="324"/>
    </location>
</feature>
<dbReference type="AlphaFoldDB" id="A0AAV4LAD9"/>
<dbReference type="Pfam" id="PF01476">
    <property type="entry name" value="LysM"/>
    <property type="match status" value="1"/>
</dbReference>
<feature type="compositionally biased region" description="Basic and acidic residues" evidence="1">
    <location>
        <begin position="394"/>
        <end position="408"/>
    </location>
</feature>
<dbReference type="EMBL" id="BOQE01000001">
    <property type="protein sequence ID" value="GIM44629.1"/>
    <property type="molecule type" value="Genomic_DNA"/>
</dbReference>
<feature type="compositionally biased region" description="Basic and acidic residues" evidence="1">
    <location>
        <begin position="287"/>
        <end position="296"/>
    </location>
</feature>
<gene>
    <name evidence="3" type="ORF">DNHGIG_01780</name>
</gene>
<organism evidence="3 4">
    <name type="scientific">Collibacillus ludicampi</name>
    <dbReference type="NCBI Taxonomy" id="2771369"/>
    <lineage>
        <taxon>Bacteria</taxon>
        <taxon>Bacillati</taxon>
        <taxon>Bacillota</taxon>
        <taxon>Bacilli</taxon>
        <taxon>Bacillales</taxon>
        <taxon>Alicyclobacillaceae</taxon>
        <taxon>Collibacillus</taxon>
    </lineage>
</organism>
<proteinExistence type="predicted"/>
<feature type="compositionally biased region" description="Basic and acidic residues" evidence="1">
    <location>
        <begin position="428"/>
        <end position="465"/>
    </location>
</feature>
<keyword evidence="4" id="KW-1185">Reference proteome</keyword>
<accession>A0AAV4LAD9</accession>
<feature type="compositionally biased region" description="Basic and acidic residues" evidence="1">
    <location>
        <begin position="474"/>
        <end position="485"/>
    </location>
</feature>
<dbReference type="SUPFAM" id="SSF54106">
    <property type="entry name" value="LysM domain"/>
    <property type="match status" value="1"/>
</dbReference>
<feature type="domain" description="LysM" evidence="2">
    <location>
        <begin position="579"/>
        <end position="622"/>
    </location>
</feature>
<dbReference type="Proteomes" id="UP001057291">
    <property type="component" value="Unassembled WGS sequence"/>
</dbReference>
<dbReference type="Gene3D" id="3.10.350.10">
    <property type="entry name" value="LysM domain"/>
    <property type="match status" value="1"/>
</dbReference>
<comment type="caution">
    <text evidence="3">The sequence shown here is derived from an EMBL/GenBank/DDBJ whole genome shotgun (WGS) entry which is preliminary data.</text>
</comment>
<dbReference type="InterPro" id="IPR018392">
    <property type="entry name" value="LysM"/>
</dbReference>
<name>A0AAV4LAD9_9BACL</name>
<evidence type="ECO:0000313" key="4">
    <source>
        <dbReference type="Proteomes" id="UP001057291"/>
    </source>
</evidence>
<feature type="compositionally biased region" description="Polar residues" evidence="1">
    <location>
        <begin position="409"/>
        <end position="424"/>
    </location>
</feature>
<protein>
    <recommendedName>
        <fullName evidence="2">LysM domain-containing protein</fullName>
    </recommendedName>
</protein>
<dbReference type="SMART" id="SM00257">
    <property type="entry name" value="LysM"/>
    <property type="match status" value="1"/>
</dbReference>
<dbReference type="RefSeq" id="WP_282197899.1">
    <property type="nucleotide sequence ID" value="NZ_BOQE01000001.1"/>
</dbReference>
<reference evidence="3" key="1">
    <citation type="journal article" date="2023" name="Int. J. Syst. Evol. Microbiol.">
        <title>Collibacillus ludicampi gen. nov., sp. nov., a new soil bacterium of the family Alicyclobacillaceae.</title>
        <authorList>
            <person name="Jojima T."/>
            <person name="Ioku Y."/>
            <person name="Fukuta Y."/>
            <person name="Shirasaka N."/>
            <person name="Matsumura Y."/>
            <person name="Mori M."/>
        </authorList>
    </citation>
    <scope>NUCLEOTIDE SEQUENCE</scope>
    <source>
        <strain evidence="3">TP075</strain>
    </source>
</reference>
<dbReference type="PROSITE" id="PS51782">
    <property type="entry name" value="LYSM"/>
    <property type="match status" value="1"/>
</dbReference>
<evidence type="ECO:0000313" key="3">
    <source>
        <dbReference type="EMBL" id="GIM44629.1"/>
    </source>
</evidence>
<evidence type="ECO:0000256" key="1">
    <source>
        <dbReference type="SAM" id="MobiDB-lite"/>
    </source>
</evidence>
<sequence>MAESERVPVIRINVDQQIPIESLHGHEFIEDTTVATEVISFNREDDSYILEGALIFSGFLRESHPIDDEIFGHLQGDVIVSSQDESQDEKKGDEQILPLHHRLPFQLHVPVTVQESKFLNVYARVGQWDLRIIRSGWAYVQAELIIYGLNGSEGYVFRCGDQQEDVPKQAQDLDQLLDQVNESFTEQAENQRDPYVSDDVDLIPSQTYPSNLYRQEAQSDEAVPYNENEWMMSSFEERSEEKEEVVFTPDPQLIAQTDPWAARAYNEEQEGDSKKRSEETSVEWRDSFVEWDRFSPEGENEGPTGERKEFSGGEINAEPVSQEDEQPIEVAEFEHVADDKIGSVLPHKHIPEMKVFFGNKKDFMESPISFSSLTKGQVKESGISAPSDFGEAINDTRTDGRSIEEDPSVRSTEPISSKSFNQGIPQPLREEAIPKEKHARMEHAEMTPGSQEKEGKRGEEKHREPVSSQAAQSEQEKHPNEEQRPPADVMEVKAGSEVSGVSSDPHSETDDMEEELLIEAEHDMNDENTIAVLDIAESSDMGQEDALVTEKSAAVSIAVHGNELWKGWNLKDDNKFTLKFRIVQETDHLDSLAERYSCSVTEIMRANGMSHEQLDSGQVLYIPTRRR</sequence>
<feature type="region of interest" description="Disordered" evidence="1">
    <location>
        <begin position="493"/>
        <end position="512"/>
    </location>
</feature>